<dbReference type="Gene3D" id="3.40.50.300">
    <property type="entry name" value="P-loop containing nucleotide triphosphate hydrolases"/>
    <property type="match status" value="1"/>
</dbReference>
<keyword evidence="5" id="KW-0547">Nucleotide-binding</keyword>
<organism evidence="10 11">
    <name type="scientific">Vagococcus salmoninarum</name>
    <dbReference type="NCBI Taxonomy" id="2739"/>
    <lineage>
        <taxon>Bacteria</taxon>
        <taxon>Bacillati</taxon>
        <taxon>Bacillota</taxon>
        <taxon>Bacilli</taxon>
        <taxon>Lactobacillales</taxon>
        <taxon>Enterococcaceae</taxon>
        <taxon>Vagococcus</taxon>
    </lineage>
</organism>
<dbReference type="SUPFAM" id="SSF52540">
    <property type="entry name" value="P-loop containing nucleoside triphosphate hydrolases"/>
    <property type="match status" value="1"/>
</dbReference>
<keyword evidence="7" id="KW-1278">Translocase</keyword>
<evidence type="ECO:0000256" key="8">
    <source>
        <dbReference type="ARBA" id="ARBA00023136"/>
    </source>
</evidence>
<dbReference type="PANTHER" id="PTHR43423">
    <property type="entry name" value="ABC TRANSPORTER I FAMILY MEMBER 17"/>
    <property type="match status" value="1"/>
</dbReference>
<evidence type="ECO:0000256" key="2">
    <source>
        <dbReference type="ARBA" id="ARBA00022475"/>
    </source>
</evidence>
<proteinExistence type="predicted"/>
<keyword evidence="2" id="KW-1003">Cell membrane</keyword>
<dbReference type="InterPro" id="IPR003439">
    <property type="entry name" value="ABC_transporter-like_ATP-bd"/>
</dbReference>
<dbReference type="Proteomes" id="UP000287239">
    <property type="component" value="Unassembled WGS sequence"/>
</dbReference>
<reference evidence="10 11" key="1">
    <citation type="submission" date="2017-05" db="EMBL/GenBank/DDBJ databases">
        <title>Vagococcus spp. assemblies.</title>
        <authorList>
            <person name="Gulvik C.A."/>
        </authorList>
    </citation>
    <scope>NUCLEOTIDE SEQUENCE [LARGE SCALE GENOMIC DNA]</scope>
    <source>
        <strain evidence="10 11">NCFB 2777</strain>
    </source>
</reference>
<keyword evidence="6 10" id="KW-0067">ATP-binding</keyword>
<evidence type="ECO:0000256" key="6">
    <source>
        <dbReference type="ARBA" id="ARBA00022840"/>
    </source>
</evidence>
<dbReference type="PROSITE" id="PS00211">
    <property type="entry name" value="ABC_TRANSPORTER_1"/>
    <property type="match status" value="1"/>
</dbReference>
<dbReference type="GeneID" id="98568408"/>
<dbReference type="OrthoDB" id="9785080at2"/>
<dbReference type="RefSeq" id="WP_126780089.1">
    <property type="nucleotide sequence ID" value="NZ_NGJU01000011.1"/>
</dbReference>
<keyword evidence="1" id="KW-0813">Transport</keyword>
<evidence type="ECO:0000256" key="4">
    <source>
        <dbReference type="ARBA" id="ARBA00022592"/>
    </source>
</evidence>
<dbReference type="InterPro" id="IPR027417">
    <property type="entry name" value="P-loop_NTPase"/>
</dbReference>
<evidence type="ECO:0000256" key="5">
    <source>
        <dbReference type="ARBA" id="ARBA00022741"/>
    </source>
</evidence>
<keyword evidence="11" id="KW-1185">Reference proteome</keyword>
<dbReference type="PANTHER" id="PTHR43423:SF12">
    <property type="entry name" value="IRON EXPORT ATP-BINDING PROTEIN FETA-RELATED"/>
    <property type="match status" value="1"/>
</dbReference>
<evidence type="ECO:0000256" key="3">
    <source>
        <dbReference type="ARBA" id="ARBA00022519"/>
    </source>
</evidence>
<accession>A0A429ZNE8</accession>
<evidence type="ECO:0000313" key="11">
    <source>
        <dbReference type="Proteomes" id="UP000287239"/>
    </source>
</evidence>
<dbReference type="SMART" id="SM00382">
    <property type="entry name" value="AAA"/>
    <property type="match status" value="1"/>
</dbReference>
<dbReference type="GO" id="GO:0005524">
    <property type="term" value="F:ATP binding"/>
    <property type="evidence" value="ECO:0007669"/>
    <property type="project" value="UniProtKB-KW"/>
</dbReference>
<keyword evidence="8" id="KW-0472">Membrane</keyword>
<keyword evidence="3" id="KW-0997">Cell inner membrane</keyword>
<dbReference type="AlphaFoldDB" id="A0A429ZNE8"/>
<dbReference type="EMBL" id="NGJU01000011">
    <property type="protein sequence ID" value="RST95215.1"/>
    <property type="molecule type" value="Genomic_DNA"/>
</dbReference>
<dbReference type="GO" id="GO:0016887">
    <property type="term" value="F:ATP hydrolysis activity"/>
    <property type="evidence" value="ECO:0007669"/>
    <property type="project" value="InterPro"/>
</dbReference>
<evidence type="ECO:0000256" key="1">
    <source>
        <dbReference type="ARBA" id="ARBA00022448"/>
    </source>
</evidence>
<dbReference type="PROSITE" id="PS50893">
    <property type="entry name" value="ABC_TRANSPORTER_2"/>
    <property type="match status" value="1"/>
</dbReference>
<comment type="caution">
    <text evidence="10">The sequence shown here is derived from an EMBL/GenBank/DDBJ whole genome shotgun (WGS) entry which is preliminary data.</text>
</comment>
<dbReference type="Pfam" id="PF00005">
    <property type="entry name" value="ABC_tran"/>
    <property type="match status" value="1"/>
</dbReference>
<protein>
    <submittedName>
        <fullName evidence="10">Spermidine/putrescine ABC transporter ATP-binding protein</fullName>
    </submittedName>
</protein>
<evidence type="ECO:0000256" key="7">
    <source>
        <dbReference type="ARBA" id="ARBA00022967"/>
    </source>
</evidence>
<dbReference type="InterPro" id="IPR003593">
    <property type="entry name" value="AAA+_ATPase"/>
</dbReference>
<dbReference type="GO" id="GO:0006817">
    <property type="term" value="P:phosphate ion transport"/>
    <property type="evidence" value="ECO:0007669"/>
    <property type="project" value="UniProtKB-KW"/>
</dbReference>
<name>A0A429ZNE8_9ENTE</name>
<keyword evidence="4" id="KW-0592">Phosphate transport</keyword>
<evidence type="ECO:0000313" key="10">
    <source>
        <dbReference type="EMBL" id="RST95215.1"/>
    </source>
</evidence>
<sequence>MSVLTIQDVSFSIDQQTILQPLSLEIATGEVITLVGPSGSGKSTLLKIIASLLTPSTGSILFNNQDISMLDPVNYRKEVSYCFQQPSLFGETVSDNLNFPFEIRKKALDETLIQSYLKQVDLPASFLSKKITELSGGEKQRIALIRNLLFPPQVLLLDEVTTGLDTDSKEIVQQLLKNSAEAGTTLIQVTHDESEIAQAHRLITIDKGGLLHD</sequence>
<dbReference type="InterPro" id="IPR017871">
    <property type="entry name" value="ABC_transporter-like_CS"/>
</dbReference>
<feature type="domain" description="ABC transporter" evidence="9">
    <location>
        <begin position="4"/>
        <end position="213"/>
    </location>
</feature>
<evidence type="ECO:0000259" key="9">
    <source>
        <dbReference type="PROSITE" id="PS50893"/>
    </source>
</evidence>
<gene>
    <name evidence="10" type="ORF">CBF35_08500</name>
</gene>